<feature type="domain" description="Response regulatory" evidence="3">
    <location>
        <begin position="19"/>
        <end position="132"/>
    </location>
</feature>
<accession>A0ABU8XLG4</accession>
<evidence type="ECO:0000259" key="3">
    <source>
        <dbReference type="PROSITE" id="PS50110"/>
    </source>
</evidence>
<reference evidence="4 5" key="1">
    <citation type="submission" date="2024-01" db="EMBL/GenBank/DDBJ databases">
        <title>Multi-omics insights into the function and evolution of sodium benzoate biodegradation pathways in Benzoatithermus flavus gen. nov., sp. nov. from hot spring.</title>
        <authorList>
            <person name="Hu C.-J."/>
            <person name="Li W.-J."/>
        </authorList>
    </citation>
    <scope>NUCLEOTIDE SEQUENCE [LARGE SCALE GENOMIC DNA]</scope>
    <source>
        <strain evidence="4 5">SYSU G07066</strain>
    </source>
</reference>
<dbReference type="EMBL" id="JBBLZC010000001">
    <property type="protein sequence ID" value="MEK0081784.1"/>
    <property type="molecule type" value="Genomic_DNA"/>
</dbReference>
<dbReference type="Pfam" id="PF00072">
    <property type="entry name" value="Response_reg"/>
    <property type="match status" value="1"/>
</dbReference>
<evidence type="ECO:0000256" key="1">
    <source>
        <dbReference type="ARBA" id="ARBA00022553"/>
    </source>
</evidence>
<keyword evidence="5" id="KW-1185">Reference proteome</keyword>
<feature type="modified residue" description="4-aspartylphosphate" evidence="2">
    <location>
        <position position="69"/>
    </location>
</feature>
<dbReference type="InterPro" id="IPR001789">
    <property type="entry name" value="Sig_transdc_resp-reg_receiver"/>
</dbReference>
<evidence type="ECO:0000313" key="5">
    <source>
        <dbReference type="Proteomes" id="UP001375743"/>
    </source>
</evidence>
<dbReference type="RefSeq" id="WP_418157628.1">
    <property type="nucleotide sequence ID" value="NZ_JBBLZC010000001.1"/>
</dbReference>
<comment type="caution">
    <text evidence="4">The sequence shown here is derived from an EMBL/GenBank/DDBJ whole genome shotgun (WGS) entry which is preliminary data.</text>
</comment>
<dbReference type="Proteomes" id="UP001375743">
    <property type="component" value="Unassembled WGS sequence"/>
</dbReference>
<dbReference type="InterPro" id="IPR050595">
    <property type="entry name" value="Bact_response_regulator"/>
</dbReference>
<sequence length="133" mass="13856">MTSDTPAATASVETASRRTIMVVEDEVLVRLGTASDLRAAGYDVLEAADAQEALAILDAGITVDLVFSDVHLPGPIDGIALAALLRARHPAVAVVLTSGLPLPPTVEALGLRGFMPKPYTAMDLLRLLGERLG</sequence>
<evidence type="ECO:0000313" key="4">
    <source>
        <dbReference type="EMBL" id="MEK0081784.1"/>
    </source>
</evidence>
<dbReference type="PROSITE" id="PS50110">
    <property type="entry name" value="RESPONSE_REGULATORY"/>
    <property type="match status" value="1"/>
</dbReference>
<dbReference type="PANTHER" id="PTHR44591">
    <property type="entry name" value="STRESS RESPONSE REGULATOR PROTEIN 1"/>
    <property type="match status" value="1"/>
</dbReference>
<protein>
    <submittedName>
        <fullName evidence="4">Response regulator</fullName>
    </submittedName>
</protein>
<dbReference type="SUPFAM" id="SSF52172">
    <property type="entry name" value="CheY-like"/>
    <property type="match status" value="1"/>
</dbReference>
<proteinExistence type="predicted"/>
<name>A0ABU8XLG4_9PROT</name>
<gene>
    <name evidence="4" type="ORF">U1T56_01365</name>
</gene>
<dbReference type="Gene3D" id="3.40.50.2300">
    <property type="match status" value="1"/>
</dbReference>
<dbReference type="SMART" id="SM00448">
    <property type="entry name" value="REC"/>
    <property type="match status" value="1"/>
</dbReference>
<organism evidence="4 5">
    <name type="scientific">Benzoatithermus flavus</name>
    <dbReference type="NCBI Taxonomy" id="3108223"/>
    <lineage>
        <taxon>Bacteria</taxon>
        <taxon>Pseudomonadati</taxon>
        <taxon>Pseudomonadota</taxon>
        <taxon>Alphaproteobacteria</taxon>
        <taxon>Geminicoccales</taxon>
        <taxon>Geminicoccaceae</taxon>
        <taxon>Benzoatithermus</taxon>
    </lineage>
</organism>
<keyword evidence="1 2" id="KW-0597">Phosphoprotein</keyword>
<dbReference type="InterPro" id="IPR011006">
    <property type="entry name" value="CheY-like_superfamily"/>
</dbReference>
<evidence type="ECO:0000256" key="2">
    <source>
        <dbReference type="PROSITE-ProRule" id="PRU00169"/>
    </source>
</evidence>
<dbReference type="PANTHER" id="PTHR44591:SF3">
    <property type="entry name" value="RESPONSE REGULATORY DOMAIN-CONTAINING PROTEIN"/>
    <property type="match status" value="1"/>
</dbReference>